<dbReference type="AlphaFoldDB" id="A0A7W7YFS9"/>
<evidence type="ECO:0000313" key="4">
    <source>
        <dbReference type="Proteomes" id="UP000590740"/>
    </source>
</evidence>
<organism evidence="3 4">
    <name type="scientific">Prosthecobacter vanneervenii</name>
    <dbReference type="NCBI Taxonomy" id="48466"/>
    <lineage>
        <taxon>Bacteria</taxon>
        <taxon>Pseudomonadati</taxon>
        <taxon>Verrucomicrobiota</taxon>
        <taxon>Verrucomicrobiia</taxon>
        <taxon>Verrucomicrobiales</taxon>
        <taxon>Verrucomicrobiaceae</taxon>
        <taxon>Prosthecobacter</taxon>
    </lineage>
</organism>
<keyword evidence="4" id="KW-1185">Reference proteome</keyword>
<feature type="transmembrane region" description="Helical" evidence="2">
    <location>
        <begin position="39"/>
        <end position="60"/>
    </location>
</feature>
<name>A0A7W7YFS9_9BACT</name>
<evidence type="ECO:0000256" key="2">
    <source>
        <dbReference type="SAM" id="Phobius"/>
    </source>
</evidence>
<dbReference type="RefSeq" id="WP_184344072.1">
    <property type="nucleotide sequence ID" value="NZ_JACHIG010000016.1"/>
</dbReference>
<comment type="caution">
    <text evidence="3">The sequence shown here is derived from an EMBL/GenBank/DDBJ whole genome shotgun (WGS) entry which is preliminary data.</text>
</comment>
<dbReference type="EMBL" id="JACHIG010000016">
    <property type="protein sequence ID" value="MBB5035362.1"/>
    <property type="molecule type" value="Genomic_DNA"/>
</dbReference>
<evidence type="ECO:0000256" key="1">
    <source>
        <dbReference type="SAM" id="MobiDB-lite"/>
    </source>
</evidence>
<protein>
    <submittedName>
        <fullName evidence="3">Uncharacterized protein</fullName>
    </submittedName>
</protein>
<sequence>MSEPPIDFTRTGESPAEAESAPLTEHIPQPEQEASASPFIGSVLSLAGLILLAFILRLAVPQEDNAVELGLLLIAVGFAQVWLIFYFLKNFRR</sequence>
<feature type="transmembrane region" description="Helical" evidence="2">
    <location>
        <begin position="66"/>
        <end position="88"/>
    </location>
</feature>
<keyword evidence="2" id="KW-1133">Transmembrane helix</keyword>
<gene>
    <name evidence="3" type="ORF">HNQ65_004972</name>
</gene>
<keyword evidence="2" id="KW-0472">Membrane</keyword>
<dbReference type="Proteomes" id="UP000590740">
    <property type="component" value="Unassembled WGS sequence"/>
</dbReference>
<accession>A0A7W7YFS9</accession>
<proteinExistence type="predicted"/>
<evidence type="ECO:0000313" key="3">
    <source>
        <dbReference type="EMBL" id="MBB5035362.1"/>
    </source>
</evidence>
<reference evidence="3 4" key="1">
    <citation type="submission" date="2020-08" db="EMBL/GenBank/DDBJ databases">
        <title>Genomic Encyclopedia of Type Strains, Phase IV (KMG-IV): sequencing the most valuable type-strain genomes for metagenomic binning, comparative biology and taxonomic classification.</title>
        <authorList>
            <person name="Goeker M."/>
        </authorList>
    </citation>
    <scope>NUCLEOTIDE SEQUENCE [LARGE SCALE GENOMIC DNA]</scope>
    <source>
        <strain evidence="3 4">DSM 12252</strain>
    </source>
</reference>
<keyword evidence="2" id="KW-0812">Transmembrane</keyword>
<feature type="region of interest" description="Disordered" evidence="1">
    <location>
        <begin position="1"/>
        <end position="34"/>
    </location>
</feature>